<name>W0F8D7_9BACT</name>
<organism evidence="1 2">
    <name type="scientific">Niabella soli DSM 19437</name>
    <dbReference type="NCBI Taxonomy" id="929713"/>
    <lineage>
        <taxon>Bacteria</taxon>
        <taxon>Pseudomonadati</taxon>
        <taxon>Bacteroidota</taxon>
        <taxon>Chitinophagia</taxon>
        <taxon>Chitinophagales</taxon>
        <taxon>Chitinophagaceae</taxon>
        <taxon>Niabella</taxon>
    </lineage>
</organism>
<sequence length="53" mass="5895">MNENLAPWEHCVCRMIVVLENGSIGAVIFGTQHAINAVLLTKQQVGNKIKIYE</sequence>
<dbReference type="Proteomes" id="UP000003586">
    <property type="component" value="Chromosome"/>
</dbReference>
<dbReference type="EMBL" id="CP007035">
    <property type="protein sequence ID" value="AHF18083.1"/>
    <property type="molecule type" value="Genomic_DNA"/>
</dbReference>
<evidence type="ECO:0000313" key="2">
    <source>
        <dbReference type="Proteomes" id="UP000003586"/>
    </source>
</evidence>
<dbReference type="KEGG" id="nso:NIASO_20005"/>
<accession>W0F8D7</accession>
<proteinExistence type="predicted"/>
<keyword evidence="2" id="KW-1185">Reference proteome</keyword>
<protein>
    <submittedName>
        <fullName evidence="1">Uncharacterized protein</fullName>
    </submittedName>
</protein>
<dbReference type="STRING" id="929713.NIASO_20005"/>
<dbReference type="AlphaFoldDB" id="W0F8D7"/>
<dbReference type="HOGENOM" id="CLU_3063939_0_0_10"/>
<gene>
    <name evidence="1" type="ORF">NIASO_20005</name>
</gene>
<evidence type="ECO:0000313" key="1">
    <source>
        <dbReference type="EMBL" id="AHF18083.1"/>
    </source>
</evidence>
<reference evidence="1 2" key="1">
    <citation type="submission" date="2013-12" db="EMBL/GenBank/DDBJ databases">
        <authorList>
            <consortium name="DOE Joint Genome Institute"/>
            <person name="Eisen J."/>
            <person name="Huntemann M."/>
            <person name="Han J."/>
            <person name="Chen A."/>
            <person name="Kyrpides N."/>
            <person name="Mavromatis K."/>
            <person name="Markowitz V."/>
            <person name="Palaniappan K."/>
            <person name="Ivanova N."/>
            <person name="Schaumberg A."/>
            <person name="Pati A."/>
            <person name="Liolios K."/>
            <person name="Nordberg H.P."/>
            <person name="Cantor M.N."/>
            <person name="Hua S.X."/>
            <person name="Woyke T."/>
        </authorList>
    </citation>
    <scope>NUCLEOTIDE SEQUENCE [LARGE SCALE GENOMIC DNA]</scope>
    <source>
        <strain evidence="2">DSM 19437</strain>
    </source>
</reference>